<keyword evidence="2" id="KW-1185">Reference proteome</keyword>
<reference evidence="1" key="1">
    <citation type="journal article" date="2014" name="Int. J. Syst. Evol. Microbiol.">
        <title>Complete genome sequence of Corynebacterium casei LMG S-19264T (=DSM 44701T), isolated from a smear-ripened cheese.</title>
        <authorList>
            <consortium name="US DOE Joint Genome Institute (JGI-PGF)"/>
            <person name="Walter F."/>
            <person name="Albersmeier A."/>
            <person name="Kalinowski J."/>
            <person name="Ruckert C."/>
        </authorList>
    </citation>
    <scope>NUCLEOTIDE SEQUENCE</scope>
    <source>
        <strain evidence="1">CGMCC 1.12506</strain>
    </source>
</reference>
<accession>A0A917DGH4</accession>
<protein>
    <submittedName>
        <fullName evidence="1">Uncharacterized protein</fullName>
    </submittedName>
</protein>
<evidence type="ECO:0000313" key="1">
    <source>
        <dbReference type="EMBL" id="GGD35192.1"/>
    </source>
</evidence>
<dbReference type="AlphaFoldDB" id="A0A917DGH4"/>
<name>A0A917DGH4_9FLAO</name>
<reference evidence="1" key="2">
    <citation type="submission" date="2020-09" db="EMBL/GenBank/DDBJ databases">
        <authorList>
            <person name="Sun Q."/>
            <person name="Zhou Y."/>
        </authorList>
    </citation>
    <scope>NUCLEOTIDE SEQUENCE</scope>
    <source>
        <strain evidence="1">CGMCC 1.12506</strain>
    </source>
</reference>
<evidence type="ECO:0000313" key="2">
    <source>
        <dbReference type="Proteomes" id="UP000625735"/>
    </source>
</evidence>
<organism evidence="1 2">
    <name type="scientific">Flavobacterium orientale</name>
    <dbReference type="NCBI Taxonomy" id="1756020"/>
    <lineage>
        <taxon>Bacteria</taxon>
        <taxon>Pseudomonadati</taxon>
        <taxon>Bacteroidota</taxon>
        <taxon>Flavobacteriia</taxon>
        <taxon>Flavobacteriales</taxon>
        <taxon>Flavobacteriaceae</taxon>
        <taxon>Flavobacterium</taxon>
    </lineage>
</organism>
<sequence length="249" mass="29590">MIKPVILSLKFKAPFESVYETEDPTYYDDGYYSDYLRKHLKDAEVVAMIDYEGVPVNPSEPEPNTSLDTENYYVDLLVYNYKNLTKEELFGEQLHYMYETSSNMDVQCEYICRVANCHFIMLGLDSFYDQQFHDDLLRFIPVFSFETAIEPNLIHENLEVMRSKIIKLMESGKAKYVYLYEVDKDEPFNEMWDTREFVTYIAFNFKERHHLNLLSQIEVYEKCLEKIKNDDVELFGTYLNGDTIHIGFI</sequence>
<gene>
    <name evidence="1" type="ORF">GCM10011343_26320</name>
</gene>
<dbReference type="EMBL" id="BMFG01000013">
    <property type="protein sequence ID" value="GGD35192.1"/>
    <property type="molecule type" value="Genomic_DNA"/>
</dbReference>
<comment type="caution">
    <text evidence="1">The sequence shown here is derived from an EMBL/GenBank/DDBJ whole genome shotgun (WGS) entry which is preliminary data.</text>
</comment>
<dbReference type="RefSeq" id="WP_188363062.1">
    <property type="nucleotide sequence ID" value="NZ_BMFG01000013.1"/>
</dbReference>
<dbReference type="Proteomes" id="UP000625735">
    <property type="component" value="Unassembled WGS sequence"/>
</dbReference>
<proteinExistence type="predicted"/>